<keyword evidence="4 7" id="KW-1133">Transmembrane helix</keyword>
<comment type="caution">
    <text evidence="8">The sequence shown here is derived from an EMBL/GenBank/DDBJ whole genome shotgun (WGS) entry which is preliminary data.</text>
</comment>
<dbReference type="GeneID" id="19192565"/>
<proteinExistence type="predicted"/>
<name>W9WM32_9EURO</name>
<dbReference type="PANTHER" id="PTHR23502">
    <property type="entry name" value="MAJOR FACILITATOR SUPERFAMILY"/>
    <property type="match status" value="1"/>
</dbReference>
<keyword evidence="2" id="KW-0813">Transport</keyword>
<dbReference type="Proteomes" id="UP000019471">
    <property type="component" value="Unassembled WGS sequence"/>
</dbReference>
<keyword evidence="9" id="KW-1185">Reference proteome</keyword>
<dbReference type="EMBL" id="AMGX01000012">
    <property type="protein sequence ID" value="EXJ68928.1"/>
    <property type="molecule type" value="Genomic_DNA"/>
</dbReference>
<sequence>MAADAPPDRGRSTLRRDESTAQQTATRPSPDRSSRRRSTKRPSSSSPSSDNEKSRPRIEKWTLGILNDKETEEVPGTVLLLSSNRNEPLGLEYQRGRRSSSSMPAQPMSPRRLSLASKKRTKDGQVILDPQPDDSLNDPLNWPAWRRDIALLSLGFYCMLGGGMTPILAAGFNNVSQSFHVSYSSVALTTGLYMMGMGVGSVIFSPTAILFGKRPVYLASAVMFILTLVWCALAPSYAQLATARVFQGISVSPVECLPSATIAEIFFLHERAFRVGIYTLLLLGGKNLVPLVSAAIINAKGWRWVFWVVAIVAGFSLLILFLFVPETFWDRTPRPKSRRPTVHRSLSNLLHPLHQNKTNAPEHMPIDNNALQAAIDKAMTPRQHRLHEQNAHARFEDEIEDDKLEEHEVEVKDHFDPQSPAKHQGNAQDEKTPQDPAPATDGAHDVEHSEEFNRGSTAEVGSIAQPEPAALPRKKLRPSGLPLPPSPDPRSFSRPWDGTHNGKPMILPPGLRPPSSGAGAETRFSEDDPTVPYLHNLNSPYYVELERTDDYLDHHAASESQSVTSRELKPDLARSDTAITLPGSPISLEKSISTSVNDGVASPKIARYTTNLKHSPPKSYIETLRPWNGRLSKANWFLVALRPFILFTYPSVLWASLVYSLSIGWLIVLSESISDIYRNRDTYNFTALQAGLIYVSPFVGGILGTAVAGRVSDIIIRFMARKNGGVYEPEFRLVMAIPVAISTAIGLMGFGWSAQERDAWIVPTIFFGIISFGCSLGSTTSITFCVDSYRQYAGEALVTLNFSKNIFHGLVFSLFFANWLEEDGPKTTFLAIGGIQIACMLTAIPMYIYGKRARMWTVRNAFMENF</sequence>
<feature type="compositionally biased region" description="Basic and acidic residues" evidence="6">
    <location>
        <begin position="50"/>
        <end position="60"/>
    </location>
</feature>
<feature type="compositionally biased region" description="Low complexity" evidence="6">
    <location>
        <begin position="99"/>
        <end position="112"/>
    </location>
</feature>
<protein>
    <recommendedName>
        <fullName evidence="10">Major facilitator superfamily (MFS) profile domain-containing protein</fullName>
    </recommendedName>
</protein>
<dbReference type="SUPFAM" id="SSF103473">
    <property type="entry name" value="MFS general substrate transporter"/>
    <property type="match status" value="1"/>
</dbReference>
<feature type="region of interest" description="Disordered" evidence="6">
    <location>
        <begin position="406"/>
        <end position="531"/>
    </location>
</feature>
<accession>W9WM32</accession>
<evidence type="ECO:0000256" key="6">
    <source>
        <dbReference type="SAM" id="MobiDB-lite"/>
    </source>
</evidence>
<feature type="transmembrane region" description="Helical" evidence="7">
    <location>
        <begin position="275"/>
        <end position="298"/>
    </location>
</feature>
<feature type="transmembrane region" description="Helical" evidence="7">
    <location>
        <begin position="644"/>
        <end position="668"/>
    </location>
</feature>
<organism evidence="8 9">
    <name type="scientific">Cladophialophora psammophila CBS 110553</name>
    <dbReference type="NCBI Taxonomy" id="1182543"/>
    <lineage>
        <taxon>Eukaryota</taxon>
        <taxon>Fungi</taxon>
        <taxon>Dikarya</taxon>
        <taxon>Ascomycota</taxon>
        <taxon>Pezizomycotina</taxon>
        <taxon>Eurotiomycetes</taxon>
        <taxon>Chaetothyriomycetidae</taxon>
        <taxon>Chaetothyriales</taxon>
        <taxon>Herpotrichiellaceae</taxon>
        <taxon>Cladophialophora</taxon>
    </lineage>
</organism>
<feature type="transmembrane region" description="Helical" evidence="7">
    <location>
        <begin position="181"/>
        <end position="204"/>
    </location>
</feature>
<feature type="transmembrane region" description="Helical" evidence="7">
    <location>
        <begin position="149"/>
        <end position="169"/>
    </location>
</feature>
<evidence type="ECO:0000313" key="9">
    <source>
        <dbReference type="Proteomes" id="UP000019471"/>
    </source>
</evidence>
<dbReference type="GO" id="GO:0005886">
    <property type="term" value="C:plasma membrane"/>
    <property type="evidence" value="ECO:0007669"/>
    <property type="project" value="TreeGrafter"/>
</dbReference>
<feature type="compositionally biased region" description="Basic and acidic residues" evidence="6">
    <location>
        <begin position="1"/>
        <end position="19"/>
    </location>
</feature>
<evidence type="ECO:0000256" key="4">
    <source>
        <dbReference type="ARBA" id="ARBA00022989"/>
    </source>
</evidence>
<dbReference type="AlphaFoldDB" id="W9WM32"/>
<feature type="transmembrane region" description="Helical" evidence="7">
    <location>
        <begin position="304"/>
        <end position="329"/>
    </location>
</feature>
<feature type="transmembrane region" description="Helical" evidence="7">
    <location>
        <begin position="216"/>
        <end position="237"/>
    </location>
</feature>
<feature type="region of interest" description="Disordered" evidence="6">
    <location>
        <begin position="333"/>
        <end position="364"/>
    </location>
</feature>
<evidence type="ECO:0000313" key="8">
    <source>
        <dbReference type="EMBL" id="EXJ68928.1"/>
    </source>
</evidence>
<dbReference type="FunFam" id="1.20.1250.20:FF:000396">
    <property type="entry name" value="MFS general substrate transporter"/>
    <property type="match status" value="1"/>
</dbReference>
<evidence type="ECO:0000256" key="5">
    <source>
        <dbReference type="ARBA" id="ARBA00023136"/>
    </source>
</evidence>
<dbReference type="eggNOG" id="KOG0255">
    <property type="taxonomic scope" value="Eukaryota"/>
</dbReference>
<evidence type="ECO:0000256" key="2">
    <source>
        <dbReference type="ARBA" id="ARBA00022448"/>
    </source>
</evidence>
<dbReference type="PANTHER" id="PTHR23502:SF4">
    <property type="entry name" value="MAJOR FACILITATOR SUPERFAMILY (MFS) PROFILE DOMAIN-CONTAINING PROTEIN-RELATED"/>
    <property type="match status" value="1"/>
</dbReference>
<dbReference type="GO" id="GO:0022857">
    <property type="term" value="F:transmembrane transporter activity"/>
    <property type="evidence" value="ECO:0007669"/>
    <property type="project" value="InterPro"/>
</dbReference>
<dbReference type="FunFam" id="1.20.1720.10:FF:000009">
    <property type="entry name" value="MFS multidrug transporter"/>
    <property type="match status" value="1"/>
</dbReference>
<feature type="compositionally biased region" description="Basic and acidic residues" evidence="6">
    <location>
        <begin position="406"/>
        <end position="416"/>
    </location>
</feature>
<dbReference type="Pfam" id="PF07690">
    <property type="entry name" value="MFS_1"/>
    <property type="match status" value="2"/>
</dbReference>
<keyword evidence="3 7" id="KW-0812">Transmembrane</keyword>
<feature type="region of interest" description="Disordered" evidence="6">
    <location>
        <begin position="91"/>
        <end position="132"/>
    </location>
</feature>
<evidence type="ECO:0000256" key="1">
    <source>
        <dbReference type="ARBA" id="ARBA00004141"/>
    </source>
</evidence>
<dbReference type="InterPro" id="IPR011701">
    <property type="entry name" value="MFS"/>
</dbReference>
<keyword evidence="5 7" id="KW-0472">Membrane</keyword>
<dbReference type="Gene3D" id="1.20.1250.20">
    <property type="entry name" value="MFS general substrate transporter like domains"/>
    <property type="match status" value="2"/>
</dbReference>
<dbReference type="HOGENOM" id="CLU_008455_13_0_1"/>
<dbReference type="InterPro" id="IPR036259">
    <property type="entry name" value="MFS_trans_sf"/>
</dbReference>
<dbReference type="OrthoDB" id="4500315at2759"/>
<feature type="compositionally biased region" description="Basic and acidic residues" evidence="6">
    <location>
        <begin position="442"/>
        <end position="453"/>
    </location>
</feature>
<evidence type="ECO:0000256" key="7">
    <source>
        <dbReference type="SAM" id="Phobius"/>
    </source>
</evidence>
<feature type="region of interest" description="Disordered" evidence="6">
    <location>
        <begin position="1"/>
        <end position="64"/>
    </location>
</feature>
<gene>
    <name evidence="8" type="ORF">A1O5_07860</name>
</gene>
<reference evidence="8 9" key="1">
    <citation type="submission" date="2013-03" db="EMBL/GenBank/DDBJ databases">
        <title>The Genome Sequence of Cladophialophora psammophila CBS 110553.</title>
        <authorList>
            <consortium name="The Broad Institute Genomics Platform"/>
            <person name="Cuomo C."/>
            <person name="de Hoog S."/>
            <person name="Gorbushina A."/>
            <person name="Walker B."/>
            <person name="Young S.K."/>
            <person name="Zeng Q."/>
            <person name="Gargeya S."/>
            <person name="Fitzgerald M."/>
            <person name="Haas B."/>
            <person name="Abouelleil A."/>
            <person name="Allen A.W."/>
            <person name="Alvarado L."/>
            <person name="Arachchi H.M."/>
            <person name="Berlin A.M."/>
            <person name="Chapman S.B."/>
            <person name="Gainer-Dewar J."/>
            <person name="Goldberg J."/>
            <person name="Griggs A."/>
            <person name="Gujja S."/>
            <person name="Hansen M."/>
            <person name="Howarth C."/>
            <person name="Imamovic A."/>
            <person name="Ireland A."/>
            <person name="Larimer J."/>
            <person name="McCowan C."/>
            <person name="Murphy C."/>
            <person name="Pearson M."/>
            <person name="Poon T.W."/>
            <person name="Priest M."/>
            <person name="Roberts A."/>
            <person name="Saif S."/>
            <person name="Shea T."/>
            <person name="Sisk P."/>
            <person name="Sykes S."/>
            <person name="Wortman J."/>
            <person name="Nusbaum C."/>
            <person name="Birren B."/>
        </authorList>
    </citation>
    <scope>NUCLEOTIDE SEQUENCE [LARGE SCALE GENOMIC DNA]</scope>
    <source>
        <strain evidence="8 9">CBS 110553</strain>
    </source>
</reference>
<comment type="subcellular location">
    <subcellularLocation>
        <location evidence="1">Membrane</location>
        <topology evidence="1">Multi-pass membrane protein</topology>
    </subcellularLocation>
</comment>
<feature type="transmembrane region" description="Helical" evidence="7">
    <location>
        <begin position="829"/>
        <end position="849"/>
    </location>
</feature>
<feature type="transmembrane region" description="Helical" evidence="7">
    <location>
        <begin position="760"/>
        <end position="786"/>
    </location>
</feature>
<evidence type="ECO:0008006" key="10">
    <source>
        <dbReference type="Google" id="ProtNLM"/>
    </source>
</evidence>
<feature type="transmembrane region" description="Helical" evidence="7">
    <location>
        <begin position="733"/>
        <end position="754"/>
    </location>
</feature>
<dbReference type="RefSeq" id="XP_007746638.1">
    <property type="nucleotide sequence ID" value="XM_007748448.1"/>
</dbReference>
<evidence type="ECO:0000256" key="3">
    <source>
        <dbReference type="ARBA" id="ARBA00022692"/>
    </source>
</evidence>
<feature type="transmembrane region" description="Helical" evidence="7">
    <location>
        <begin position="688"/>
        <end position="712"/>
    </location>
</feature>